<protein>
    <submittedName>
        <fullName evidence="1">Uncharacterized protein</fullName>
    </submittedName>
</protein>
<reference evidence="2" key="1">
    <citation type="submission" date="2018-03" db="EMBL/GenBank/DDBJ databases">
        <title>New taxa in the Lactobacillus gasseri group.</title>
        <authorList>
            <person name="Tanizawa Y."/>
            <person name="Tohno M."/>
            <person name="Endo A."/>
            <person name="Arita M."/>
        </authorList>
    </citation>
    <scope>NUCLEOTIDE SEQUENCE [LARGE SCALE GENOMIC DNA]</scope>
    <source>
        <strain evidence="2">DSM 24759</strain>
    </source>
</reference>
<evidence type="ECO:0000313" key="2">
    <source>
        <dbReference type="Proteomes" id="UP000257317"/>
    </source>
</evidence>
<evidence type="ECO:0000313" key="1">
    <source>
        <dbReference type="EMBL" id="GBG04482.1"/>
    </source>
</evidence>
<keyword evidence="2" id="KW-1185">Reference proteome</keyword>
<proteinExistence type="predicted"/>
<comment type="caution">
    <text evidence="1">The sequence shown here is derived from an EMBL/GenBank/DDBJ whole genome shotgun (WGS) entry which is preliminary data.</text>
</comment>
<name>A0A2Z6TEN8_9LACO</name>
<organism evidence="1 2">
    <name type="scientific">Lactobacillus rodentium</name>
    <dbReference type="NCBI Taxonomy" id="947835"/>
    <lineage>
        <taxon>Bacteria</taxon>
        <taxon>Bacillati</taxon>
        <taxon>Bacillota</taxon>
        <taxon>Bacilli</taxon>
        <taxon>Lactobacillales</taxon>
        <taxon>Lactobacillaceae</taxon>
        <taxon>Lactobacillus</taxon>
    </lineage>
</organism>
<gene>
    <name evidence="1" type="ORF">LrDSM24759_03960</name>
</gene>
<dbReference type="AlphaFoldDB" id="A0A2Z6TEN8"/>
<sequence>MEEAKKKKIKEEKEHKKEREKIALWVVQNIEGPEPIKSLEISEIRRNGIGGTGGSSVSVKINNNDNNSFDLSVDGEVPMKGGAFISSNCKYEFTKKEIKSRTLKGIKIEEWKEK</sequence>
<accession>A0A2Z6TEN8</accession>
<dbReference type="Proteomes" id="UP000257317">
    <property type="component" value="Unassembled WGS sequence"/>
</dbReference>
<dbReference type="EMBL" id="BFBY01000002">
    <property type="protein sequence ID" value="GBG04482.1"/>
    <property type="molecule type" value="Genomic_DNA"/>
</dbReference>